<dbReference type="Proteomes" id="UP000028545">
    <property type="component" value="Unassembled WGS sequence"/>
</dbReference>
<gene>
    <name evidence="7" type="ORF">SAPIO_CDS2627</name>
</gene>
<dbReference type="PANTHER" id="PTHR24171">
    <property type="entry name" value="ANKYRIN REPEAT DOMAIN-CONTAINING PROTEIN 39-RELATED"/>
    <property type="match status" value="1"/>
</dbReference>
<dbReference type="VEuPathDB" id="FungiDB:SAPIO_CDS2627"/>
<evidence type="ECO:0000256" key="3">
    <source>
        <dbReference type="PROSITE-ProRule" id="PRU00023"/>
    </source>
</evidence>
<dbReference type="InterPro" id="IPR002110">
    <property type="entry name" value="Ankyrin_rpt"/>
</dbReference>
<feature type="compositionally biased region" description="Polar residues" evidence="4">
    <location>
        <begin position="977"/>
        <end position="988"/>
    </location>
</feature>
<proteinExistence type="predicted"/>
<feature type="repeat" description="ANK" evidence="3">
    <location>
        <begin position="842"/>
        <end position="871"/>
    </location>
</feature>
<dbReference type="PROSITE" id="PS50297">
    <property type="entry name" value="ANK_REP_REGION"/>
    <property type="match status" value="6"/>
</dbReference>
<feature type="repeat" description="ANK" evidence="3">
    <location>
        <begin position="674"/>
        <end position="706"/>
    </location>
</feature>
<feature type="repeat" description="ANK" evidence="3">
    <location>
        <begin position="806"/>
        <end position="838"/>
    </location>
</feature>
<feature type="domain" description="GPI inositol-deacylase winged helix" evidence="5">
    <location>
        <begin position="476"/>
        <end position="540"/>
    </location>
</feature>
<sequence length="1050" mass="115230">MTDPLSIPGGVVGIISLGITVTQGLVSFYTAARGQKSNTAYTATKLNRLLDQLNLLEGQLANRKFRSDERDLLKNIERSIRDCEECILELDAENEKFKDRRTYSIAAAARTAARRLAYPFRQSTLQKLEEAVDETLSHLRLALQALDNKVIANIQDDIEATKTLIERVRNDQITTAIRTWLKAPDPSVEYNSNCKKRHGETGLWLVKGPSFSTWLEKPNSFLWLYGFTGCGKSVLCSTAIQYAFRHRRSNPRIGVAFFFFVFNDESKQDISAMLRSLILQLSDQLKEGSHCPLSQLHDRYCNSTPPDHVLISYLHELVRLFDNVYILLDALDESPRGEQREDVLQALVDLRSWSAPGLHLLVTSRDEIDIRDVLCNELGALNCEMLSMKNEYVDRDIAAFVSQQLRDNRKFQKWKDYHGRIESVFTESANGVFRWVECQFRELSQCPKSKYQLEKLLSSLPESLDETYERMLLNIAPASKESARRILTLLCFAKRPLTIPELIDAIAVELGDSPRFNPDRRLETMDEIHKVCPGFIEVDEPLVEVDEHLDKVDEFEEFDEHALIIEPRPEPTTVRIAHFSVQEYLESDRILHRKAAEFSALRLFQNDADFNNWVKIYEAEPYRNSASKMASPVYYASLLGLDLILSKILDGNVASSSGPCLQEVSSIIDAEGGSYGNAICAAAGEGHESILRLLIEKGANINARNRSSRTALHEASVNGHKAIVELLIDKGADIHAKLSYYGTPLHAAAQTGHKAIVELLIEKGADVNVQSGYYGSALLAAASRNYEDIMKLLIENGADINAQIDKFGTTLQGAALESSETTLKLLIENGADINAQGGLFGTALGAAASRGFEAIVKLLIENGADVNAEDASGTALCAAAASGRKAIVKLLIEKGADVNVQGEKFRAALALGERLSGDAYWKGCNTHGGEGTPPPTYQLDDLRLPALPPPAYGLGGALPGDDDPQSVVIQIDATPPGGTNTTDATGLNSTTTQTSTTSGATSGTRRSSKQDTPRGSPGGDDTKETGTNDNNGHNGAAQAQAGMIRSGLDV</sequence>
<dbReference type="InterPro" id="IPR036770">
    <property type="entry name" value="Ankyrin_rpt-contain_sf"/>
</dbReference>
<dbReference type="InterPro" id="IPR054471">
    <property type="entry name" value="GPIID_WHD"/>
</dbReference>
<dbReference type="Gene3D" id="3.40.50.300">
    <property type="entry name" value="P-loop containing nucleotide triphosphate hydrolases"/>
    <property type="match status" value="1"/>
</dbReference>
<dbReference type="Pfam" id="PF12796">
    <property type="entry name" value="Ank_2"/>
    <property type="match status" value="3"/>
</dbReference>
<dbReference type="AlphaFoldDB" id="A0A084GCW4"/>
<evidence type="ECO:0000256" key="1">
    <source>
        <dbReference type="ARBA" id="ARBA00022737"/>
    </source>
</evidence>
<evidence type="ECO:0000259" key="6">
    <source>
        <dbReference type="Pfam" id="PF24883"/>
    </source>
</evidence>
<dbReference type="Pfam" id="PF24883">
    <property type="entry name" value="NPHP3_N"/>
    <property type="match status" value="1"/>
</dbReference>
<dbReference type="InterPro" id="IPR056884">
    <property type="entry name" value="NPHP3-like_N"/>
</dbReference>
<dbReference type="PROSITE" id="PS50088">
    <property type="entry name" value="ANK_REPEAT"/>
    <property type="match status" value="7"/>
</dbReference>
<keyword evidence="1" id="KW-0677">Repeat</keyword>
<evidence type="ECO:0000259" key="5">
    <source>
        <dbReference type="Pfam" id="PF22939"/>
    </source>
</evidence>
<protein>
    <submittedName>
        <fullName evidence="7">Uncharacterized protein</fullName>
    </submittedName>
</protein>
<feature type="region of interest" description="Disordered" evidence="4">
    <location>
        <begin position="948"/>
        <end position="1050"/>
    </location>
</feature>
<organism evidence="7 8">
    <name type="scientific">Pseudallescheria apiosperma</name>
    <name type="common">Scedosporium apiospermum</name>
    <dbReference type="NCBI Taxonomy" id="563466"/>
    <lineage>
        <taxon>Eukaryota</taxon>
        <taxon>Fungi</taxon>
        <taxon>Dikarya</taxon>
        <taxon>Ascomycota</taxon>
        <taxon>Pezizomycotina</taxon>
        <taxon>Sordariomycetes</taxon>
        <taxon>Hypocreomycetidae</taxon>
        <taxon>Microascales</taxon>
        <taxon>Microascaceae</taxon>
        <taxon>Scedosporium</taxon>
    </lineage>
</organism>
<evidence type="ECO:0000313" key="7">
    <source>
        <dbReference type="EMBL" id="KEZ45176.1"/>
    </source>
</evidence>
<dbReference type="SMART" id="SM00248">
    <property type="entry name" value="ANK"/>
    <property type="match status" value="7"/>
</dbReference>
<dbReference type="GeneID" id="27721699"/>
<dbReference type="PRINTS" id="PR01415">
    <property type="entry name" value="ANKYRIN"/>
</dbReference>
<name>A0A084GCW4_PSEDA</name>
<keyword evidence="2 3" id="KW-0040">ANK repeat</keyword>
<evidence type="ECO:0000256" key="4">
    <source>
        <dbReference type="SAM" id="MobiDB-lite"/>
    </source>
</evidence>
<dbReference type="RefSeq" id="XP_016644975.1">
    <property type="nucleotide sequence ID" value="XM_016785599.1"/>
</dbReference>
<keyword evidence="8" id="KW-1185">Reference proteome</keyword>
<evidence type="ECO:0000313" key="8">
    <source>
        <dbReference type="Proteomes" id="UP000028545"/>
    </source>
</evidence>
<accession>A0A084GCW4</accession>
<dbReference type="EMBL" id="JOWA01000086">
    <property type="protein sequence ID" value="KEZ45176.1"/>
    <property type="molecule type" value="Genomic_DNA"/>
</dbReference>
<feature type="compositionally biased region" description="Low complexity" evidence="4">
    <location>
        <begin position="1028"/>
        <end position="1042"/>
    </location>
</feature>
<dbReference type="OrthoDB" id="194358at2759"/>
<feature type="repeat" description="ANK" evidence="3">
    <location>
        <begin position="707"/>
        <end position="739"/>
    </location>
</feature>
<evidence type="ECO:0000256" key="2">
    <source>
        <dbReference type="ARBA" id="ARBA00023043"/>
    </source>
</evidence>
<dbReference type="Pfam" id="PF22939">
    <property type="entry name" value="WHD_GPIID"/>
    <property type="match status" value="1"/>
</dbReference>
<feature type="repeat" description="ANK" evidence="3">
    <location>
        <begin position="773"/>
        <end position="805"/>
    </location>
</feature>
<dbReference type="KEGG" id="sapo:SAPIO_CDS2627"/>
<dbReference type="SUPFAM" id="SSF48403">
    <property type="entry name" value="Ankyrin repeat"/>
    <property type="match status" value="1"/>
</dbReference>
<reference evidence="7 8" key="1">
    <citation type="journal article" date="2014" name="Genome Announc.">
        <title>Draft genome sequence of the pathogenic fungus Scedosporium apiospermum.</title>
        <authorList>
            <person name="Vandeputte P."/>
            <person name="Ghamrawi S."/>
            <person name="Rechenmann M."/>
            <person name="Iltis A."/>
            <person name="Giraud S."/>
            <person name="Fleury M."/>
            <person name="Thornton C."/>
            <person name="Delhaes L."/>
            <person name="Meyer W."/>
            <person name="Papon N."/>
            <person name="Bouchara J.P."/>
        </authorList>
    </citation>
    <scope>NUCLEOTIDE SEQUENCE [LARGE SCALE GENOMIC DNA]</scope>
    <source>
        <strain evidence="7 8">IHEM 14462</strain>
    </source>
</reference>
<feature type="repeat" description="ANK" evidence="3">
    <location>
        <begin position="740"/>
        <end position="772"/>
    </location>
</feature>
<feature type="domain" description="Nephrocystin 3-like N-terminal" evidence="6">
    <location>
        <begin position="201"/>
        <end position="365"/>
    </location>
</feature>
<feature type="compositionally biased region" description="Low complexity" evidence="4">
    <location>
        <begin position="989"/>
        <end position="1005"/>
    </location>
</feature>
<dbReference type="InterPro" id="IPR027417">
    <property type="entry name" value="P-loop_NTPase"/>
</dbReference>
<dbReference type="HOGENOM" id="CLU_000288_34_23_1"/>
<dbReference type="OMA" id="GHEMMVQ"/>
<dbReference type="Gene3D" id="1.25.40.20">
    <property type="entry name" value="Ankyrin repeat-containing domain"/>
    <property type="match status" value="2"/>
</dbReference>
<dbReference type="SUPFAM" id="SSF52540">
    <property type="entry name" value="P-loop containing nucleoside triphosphate hydrolases"/>
    <property type="match status" value="1"/>
</dbReference>
<feature type="repeat" description="ANK" evidence="3">
    <location>
        <begin position="871"/>
        <end position="903"/>
    </location>
</feature>
<comment type="caution">
    <text evidence="7">The sequence shown here is derived from an EMBL/GenBank/DDBJ whole genome shotgun (WGS) entry which is preliminary data.</text>
</comment>